<evidence type="ECO:0000256" key="5">
    <source>
        <dbReference type="ARBA" id="ARBA00023136"/>
    </source>
</evidence>
<feature type="transmembrane region" description="Helical" evidence="7">
    <location>
        <begin position="839"/>
        <end position="856"/>
    </location>
</feature>
<dbReference type="InterPro" id="IPR004299">
    <property type="entry name" value="MBOAT_fam"/>
</dbReference>
<sequence length="948" mass="103778">MGRSHRLGGFLGVVCKDKRATQRHVPRSLASSPTSSTIQTSTILRLKYLSQPHSFSTDRTAANMMLKAAWILVASLFIGKSAELAVPYTKQDPSSYDQYRPGGKPGPIPWSGQPGSDSSSQNGTVQDAARKQGTPDETAEEPYKKGSYGSYQPQPAKKWAGDGSDLEGKPGAEDSGASGAWYPAPQNGTVASAEKKQPGSSQSVQRHLARLERHGMYAAPVFSSLNALPSADMPPFLGPRCAASATSRPGEKLEDPSKQPYSEAPGPPVDGDAQSPTSKGPFGHNDDSHKLPQPIYHPVSSPKPTYPDSARRVSTSRGHEALRLSAGEAGVAPGSPRARPGRADLSLAGSQLSDIRSAANRMAAPTRRPRRHLPAHITTAPARPGPPAPCSAPPALDRLPRPAGPRWAFSPTALTVAVPAQASPMLPARPATARWAAPEFLLYCAVLAAALLAIVHAALRLSSPAHPNYARFQHRLSPGWIRGRMVDNSDMQYRRFRLGLPKLVLLATAYLCLWPLVRRLGARRKDVQTVAAAAILAALHGASAAKILALLALNFRLARLPLKPRAASALVWTANLAVLFANDYWDGYRFAALAPALAVLDEPPFKGLIPRWQIGFNISSLRLISYALDYQWAAQEGFAAAPTDAEPEAEKERVRAARSAAEYDFQQYFNYVCYPPLYIAGPILTFNNYVSQRPRTITAPAVLGYTVRFLVCLAVLECILHYMYVVAIKDSQGWQGDSPLELGVIGYWNLIIIWLKLLIPWRFFRLWALLDGIDPPENMIRCMSNNFSTLEFWRSWHRSYNLWIVRYLYVPVGGARNMVPATVLVFTFVALWHDLSLKLLTWGWLVSLFVLPEVLAKRVFAAHPWRERPWFRHLVALGGAANVLSMMSANLVGFSIGVAGVQMMWRELLGSWAGLQVLAAILVVVFCAVQVMIEYRAAEAREGIQRKC</sequence>
<evidence type="ECO:0000313" key="9">
    <source>
        <dbReference type="Proteomes" id="UP001164743"/>
    </source>
</evidence>
<gene>
    <name evidence="8" type="ORF">PtA15_2A253</name>
</gene>
<feature type="compositionally biased region" description="Polar residues" evidence="6">
    <location>
        <begin position="113"/>
        <end position="125"/>
    </location>
</feature>
<dbReference type="RefSeq" id="XP_053017495.1">
    <property type="nucleotide sequence ID" value="XM_053166255.1"/>
</dbReference>
<dbReference type="Pfam" id="PF03062">
    <property type="entry name" value="MBOAT"/>
    <property type="match status" value="1"/>
</dbReference>
<dbReference type="PANTHER" id="PTHR13285">
    <property type="entry name" value="ACYLTRANSFERASE"/>
    <property type="match status" value="1"/>
</dbReference>
<accession>A0ABY7C9V5</accession>
<feature type="transmembrane region" description="Helical" evidence="7">
    <location>
        <begin position="440"/>
        <end position="459"/>
    </location>
</feature>
<name>A0ABY7C9V5_9BASI</name>
<protein>
    <recommendedName>
        <fullName evidence="10">Glycerol transporter</fullName>
    </recommendedName>
</protein>
<comment type="subcellular location">
    <subcellularLocation>
        <location evidence="1">Membrane</location>
        <topology evidence="1">Multi-pass membrane protein</topology>
    </subcellularLocation>
</comment>
<feature type="region of interest" description="Disordered" evidence="6">
    <location>
        <begin position="91"/>
        <end position="211"/>
    </location>
</feature>
<keyword evidence="3 7" id="KW-0812">Transmembrane</keyword>
<feature type="transmembrane region" description="Helical" evidence="7">
    <location>
        <begin position="702"/>
        <end position="725"/>
    </location>
</feature>
<proteinExistence type="inferred from homology"/>
<feature type="transmembrane region" description="Helical" evidence="7">
    <location>
        <begin position="877"/>
        <end position="901"/>
    </location>
</feature>
<comment type="similarity">
    <text evidence="2">Belongs to the membrane-bound acyltransferase family.</text>
</comment>
<evidence type="ECO:0000256" key="2">
    <source>
        <dbReference type="ARBA" id="ARBA00010323"/>
    </source>
</evidence>
<evidence type="ECO:0000313" key="8">
    <source>
        <dbReference type="EMBL" id="WAQ81940.1"/>
    </source>
</evidence>
<evidence type="ECO:0000256" key="7">
    <source>
        <dbReference type="SAM" id="Phobius"/>
    </source>
</evidence>
<evidence type="ECO:0008006" key="10">
    <source>
        <dbReference type="Google" id="ProtNLM"/>
    </source>
</evidence>
<feature type="region of interest" description="Disordered" evidence="6">
    <location>
        <begin position="227"/>
        <end position="343"/>
    </location>
</feature>
<keyword evidence="5 7" id="KW-0472">Membrane</keyword>
<organism evidence="8 9">
    <name type="scientific">Puccinia triticina</name>
    <dbReference type="NCBI Taxonomy" id="208348"/>
    <lineage>
        <taxon>Eukaryota</taxon>
        <taxon>Fungi</taxon>
        <taxon>Dikarya</taxon>
        <taxon>Basidiomycota</taxon>
        <taxon>Pucciniomycotina</taxon>
        <taxon>Pucciniomycetes</taxon>
        <taxon>Pucciniales</taxon>
        <taxon>Pucciniaceae</taxon>
        <taxon>Puccinia</taxon>
    </lineage>
</organism>
<feature type="transmembrane region" description="Helical" evidence="7">
    <location>
        <begin position="529"/>
        <end position="555"/>
    </location>
</feature>
<feature type="transmembrane region" description="Helical" evidence="7">
    <location>
        <begin position="499"/>
        <end position="517"/>
    </location>
</feature>
<dbReference type="PANTHER" id="PTHR13285:SF18">
    <property type="entry name" value="PROTEIN-CYSTEINE N-PALMITOYLTRANSFERASE RASP"/>
    <property type="match status" value="1"/>
</dbReference>
<dbReference type="EMBL" id="CP110422">
    <property type="protein sequence ID" value="WAQ81940.1"/>
    <property type="molecule type" value="Genomic_DNA"/>
</dbReference>
<evidence type="ECO:0000256" key="1">
    <source>
        <dbReference type="ARBA" id="ARBA00004141"/>
    </source>
</evidence>
<feature type="transmembrane region" description="Helical" evidence="7">
    <location>
        <begin position="913"/>
        <end position="933"/>
    </location>
</feature>
<evidence type="ECO:0000256" key="6">
    <source>
        <dbReference type="SAM" id="MobiDB-lite"/>
    </source>
</evidence>
<keyword evidence="9" id="KW-1185">Reference proteome</keyword>
<reference evidence="8" key="1">
    <citation type="submission" date="2022-10" db="EMBL/GenBank/DDBJ databases">
        <title>Puccinia triticina Genome sequencing and assembly.</title>
        <authorList>
            <person name="Li C."/>
        </authorList>
    </citation>
    <scope>NUCLEOTIDE SEQUENCE</scope>
    <source>
        <strain evidence="8">Pt15</strain>
    </source>
</reference>
<evidence type="ECO:0000256" key="3">
    <source>
        <dbReference type="ARBA" id="ARBA00022692"/>
    </source>
</evidence>
<feature type="transmembrane region" description="Helical" evidence="7">
    <location>
        <begin position="807"/>
        <end position="833"/>
    </location>
</feature>
<keyword evidence="4 7" id="KW-1133">Transmembrane helix</keyword>
<dbReference type="GeneID" id="77807150"/>
<feature type="transmembrane region" description="Helical" evidence="7">
    <location>
        <begin position="745"/>
        <end position="764"/>
    </location>
</feature>
<evidence type="ECO:0000256" key="4">
    <source>
        <dbReference type="ARBA" id="ARBA00022989"/>
    </source>
</evidence>
<dbReference type="Proteomes" id="UP001164743">
    <property type="component" value="Chromosome 2A"/>
</dbReference>
<dbReference type="InterPro" id="IPR051085">
    <property type="entry name" value="MB_O-acyltransferase"/>
</dbReference>